<dbReference type="Pfam" id="PF11458">
    <property type="entry name" value="Mistic"/>
    <property type="match status" value="1"/>
</dbReference>
<organism evidence="1 2">
    <name type="scientific">Pseudalkalibacillus berkeleyi</name>
    <dbReference type="NCBI Taxonomy" id="1069813"/>
    <lineage>
        <taxon>Bacteria</taxon>
        <taxon>Bacillati</taxon>
        <taxon>Bacillota</taxon>
        <taxon>Bacilli</taxon>
        <taxon>Bacillales</taxon>
        <taxon>Fictibacillaceae</taxon>
        <taxon>Pseudalkalibacillus</taxon>
    </lineage>
</organism>
<dbReference type="EMBL" id="JAKIJS010000001">
    <property type="protein sequence ID" value="MCF6136709.1"/>
    <property type="molecule type" value="Genomic_DNA"/>
</dbReference>
<keyword evidence="2" id="KW-1185">Reference proteome</keyword>
<gene>
    <name evidence="1" type="ORF">L2716_03140</name>
</gene>
<dbReference type="InterPro" id="IPR038193">
    <property type="entry name" value="Mistic_sf"/>
</dbReference>
<comment type="caution">
    <text evidence="1">The sequence shown here is derived from an EMBL/GenBank/DDBJ whole genome shotgun (WGS) entry which is preliminary data.</text>
</comment>
<protein>
    <submittedName>
        <fullName evidence="1">Atypical membrane-integrating protein (Mistic protein)</fullName>
    </submittedName>
</protein>
<accession>A0ABS9GYI9</accession>
<name>A0ABS9GYI9_9BACL</name>
<evidence type="ECO:0000313" key="2">
    <source>
        <dbReference type="Proteomes" id="UP001649381"/>
    </source>
</evidence>
<proteinExistence type="predicted"/>
<dbReference type="RefSeq" id="WP_236331692.1">
    <property type="nucleotide sequence ID" value="NZ_JAKIJS010000001.1"/>
</dbReference>
<dbReference type="Proteomes" id="UP001649381">
    <property type="component" value="Unassembled WGS sequence"/>
</dbReference>
<sequence length="83" mass="9744">MKADKREYNELSRAIDRVSEGLDSVIELYNELEEDKPIIKLDDQVLTQLEEAKEKYGEEFIDKKLNSLVKEALSWLELPTEEE</sequence>
<evidence type="ECO:0000313" key="1">
    <source>
        <dbReference type="EMBL" id="MCF6136709.1"/>
    </source>
</evidence>
<dbReference type="Gene3D" id="1.10.220.90">
    <property type="entry name" value="Mistic"/>
    <property type="match status" value="1"/>
</dbReference>
<dbReference type="InterPro" id="IPR021078">
    <property type="entry name" value="Membrane-integrating_Mistic"/>
</dbReference>
<reference evidence="1 2" key="1">
    <citation type="submission" date="2022-01" db="EMBL/GenBank/DDBJ databases">
        <title>Alkalihalobacillus sp. EGI L200015, a novel bacterium isolated from a salt lake sediment.</title>
        <authorList>
            <person name="Gao L."/>
            <person name="Fang B.-Z."/>
            <person name="Li W.-J."/>
        </authorList>
    </citation>
    <scope>NUCLEOTIDE SEQUENCE [LARGE SCALE GENOMIC DNA]</scope>
    <source>
        <strain evidence="1 2">KCTC 12718</strain>
    </source>
</reference>